<dbReference type="InterPro" id="IPR051400">
    <property type="entry name" value="HAD-like_hydrolase"/>
</dbReference>
<evidence type="ECO:0000313" key="6">
    <source>
        <dbReference type="Proteomes" id="UP000522720"/>
    </source>
</evidence>
<dbReference type="EMBL" id="JAAXPR010000001">
    <property type="protein sequence ID" value="NKZ19453.1"/>
    <property type="molecule type" value="Genomic_DNA"/>
</dbReference>
<dbReference type="GO" id="GO:0016791">
    <property type="term" value="F:phosphatase activity"/>
    <property type="evidence" value="ECO:0007669"/>
    <property type="project" value="TreeGrafter"/>
</dbReference>
<proteinExistence type="predicted"/>
<dbReference type="InterPro" id="IPR023214">
    <property type="entry name" value="HAD_sf"/>
</dbReference>
<dbReference type="Gene3D" id="1.10.150.520">
    <property type="match status" value="1"/>
</dbReference>
<keyword evidence="6" id="KW-1185">Reference proteome</keyword>
<keyword evidence="3 5" id="KW-0378">Hydrolase</keyword>
<dbReference type="NCBIfam" id="TIGR01509">
    <property type="entry name" value="HAD-SF-IA-v3"/>
    <property type="match status" value="1"/>
</dbReference>
<dbReference type="Pfam" id="PF13419">
    <property type="entry name" value="HAD_2"/>
    <property type="match status" value="1"/>
</dbReference>
<dbReference type="GO" id="GO:0044281">
    <property type="term" value="P:small molecule metabolic process"/>
    <property type="evidence" value="ECO:0007669"/>
    <property type="project" value="UniProtKB-ARBA"/>
</dbReference>
<protein>
    <submittedName>
        <fullName evidence="5">HAD family hydrolase</fullName>
    </submittedName>
</protein>
<dbReference type="Gene3D" id="3.40.50.1000">
    <property type="entry name" value="HAD superfamily/HAD-like"/>
    <property type="match status" value="1"/>
</dbReference>
<dbReference type="SFLD" id="SFLDS00003">
    <property type="entry name" value="Haloacid_Dehalogenase"/>
    <property type="match status" value="1"/>
</dbReference>
<evidence type="ECO:0000256" key="1">
    <source>
        <dbReference type="ARBA" id="ARBA00001946"/>
    </source>
</evidence>
<evidence type="ECO:0000256" key="3">
    <source>
        <dbReference type="ARBA" id="ARBA00022801"/>
    </source>
</evidence>
<dbReference type="InterPro" id="IPR041492">
    <property type="entry name" value="HAD_2"/>
</dbReference>
<organism evidence="5 6">
    <name type="scientific">Streptococcus ovuberis</name>
    <dbReference type="NCBI Taxonomy" id="1936207"/>
    <lineage>
        <taxon>Bacteria</taxon>
        <taxon>Bacillati</taxon>
        <taxon>Bacillota</taxon>
        <taxon>Bacilli</taxon>
        <taxon>Lactobacillales</taxon>
        <taxon>Streptococcaceae</taxon>
        <taxon>Streptococcus</taxon>
    </lineage>
</organism>
<dbReference type="InterPro" id="IPR036412">
    <property type="entry name" value="HAD-like_sf"/>
</dbReference>
<accession>A0A7X6MXS9</accession>
<name>A0A7X6MXS9_9STRE</name>
<dbReference type="InterPro" id="IPR006439">
    <property type="entry name" value="HAD-SF_hydro_IA"/>
</dbReference>
<dbReference type="SFLD" id="SFLDG01129">
    <property type="entry name" value="C1.5:_HAD__Beta-PGM__Phosphata"/>
    <property type="match status" value="1"/>
</dbReference>
<gene>
    <name evidence="5" type="ORF">HF992_01045</name>
</gene>
<dbReference type="PANTHER" id="PTHR46470:SF2">
    <property type="entry name" value="GLYCERALDEHYDE 3-PHOSPHATE PHOSPHATASE"/>
    <property type="match status" value="1"/>
</dbReference>
<dbReference type="AlphaFoldDB" id="A0A7X6MXS9"/>
<keyword evidence="2" id="KW-0479">Metal-binding</keyword>
<comment type="caution">
    <text evidence="5">The sequence shown here is derived from an EMBL/GenBank/DDBJ whole genome shotgun (WGS) entry which is preliminary data.</text>
</comment>
<sequence length="209" mass="23584">MLKWVFFDIGSTLVDEEEAYQDFVKRCIERSSQYGIEISSKIFYAKMLEIAKQGGDPINDVWKIFMPEGIKRPKWSHDSEKLYPNVALVLKQLRERYCLGVIANQGKGLEDRLEMFGIRASIDLIISSSDVGLKKPDPAIFQCALTLAGIPAQQAVYIGDRVDNDMIPAKCVGMKTIRVRQGLGKYAPEQSSLKSDHQIDRITDLLTLL</sequence>
<keyword evidence="4" id="KW-0460">Magnesium</keyword>
<comment type="cofactor">
    <cofactor evidence="1">
        <name>Mg(2+)</name>
        <dbReference type="ChEBI" id="CHEBI:18420"/>
    </cofactor>
</comment>
<dbReference type="RefSeq" id="WP_168548216.1">
    <property type="nucleotide sequence ID" value="NZ_JAAXPR010000001.1"/>
</dbReference>
<evidence type="ECO:0000256" key="2">
    <source>
        <dbReference type="ARBA" id="ARBA00022723"/>
    </source>
</evidence>
<dbReference type="SUPFAM" id="SSF56784">
    <property type="entry name" value="HAD-like"/>
    <property type="match status" value="1"/>
</dbReference>
<dbReference type="NCBIfam" id="TIGR01549">
    <property type="entry name" value="HAD-SF-IA-v1"/>
    <property type="match status" value="1"/>
</dbReference>
<dbReference type="GO" id="GO:0046872">
    <property type="term" value="F:metal ion binding"/>
    <property type="evidence" value="ECO:0007669"/>
    <property type="project" value="UniProtKB-KW"/>
</dbReference>
<evidence type="ECO:0000313" key="5">
    <source>
        <dbReference type="EMBL" id="NKZ19453.1"/>
    </source>
</evidence>
<dbReference type="PANTHER" id="PTHR46470">
    <property type="entry name" value="N-ACYLNEURAMINATE-9-PHOSPHATASE"/>
    <property type="match status" value="1"/>
</dbReference>
<dbReference type="PRINTS" id="PR00413">
    <property type="entry name" value="HADHALOGNASE"/>
</dbReference>
<reference evidence="5 6" key="1">
    <citation type="submission" date="2020-04" db="EMBL/GenBank/DDBJ databases">
        <title>MicrobeNet Type strains.</title>
        <authorList>
            <person name="Nicholson A.C."/>
        </authorList>
    </citation>
    <scope>NUCLEOTIDE SEQUENCE [LARGE SCALE GENOMIC DNA]</scope>
    <source>
        <strain evidence="5 6">CCUG 69612</strain>
    </source>
</reference>
<evidence type="ECO:0000256" key="4">
    <source>
        <dbReference type="ARBA" id="ARBA00022842"/>
    </source>
</evidence>
<dbReference type="Proteomes" id="UP000522720">
    <property type="component" value="Unassembled WGS sequence"/>
</dbReference>